<proteinExistence type="predicted"/>
<dbReference type="SUPFAM" id="SSF52343">
    <property type="entry name" value="Ferredoxin reductase-like, C-terminal NADP-linked domain"/>
    <property type="match status" value="1"/>
</dbReference>
<dbReference type="PANTHER" id="PTHR47354">
    <property type="entry name" value="NADH OXIDOREDUCTASE HCR"/>
    <property type="match status" value="1"/>
</dbReference>
<dbReference type="InterPro" id="IPR017938">
    <property type="entry name" value="Riboflavin_synthase-like_b-brl"/>
</dbReference>
<keyword evidence="7" id="KW-0274">FAD</keyword>
<dbReference type="RefSeq" id="WP_289961339.1">
    <property type="nucleotide sequence ID" value="NZ_JAUEOZ010000001.1"/>
</dbReference>
<evidence type="ECO:0000256" key="4">
    <source>
        <dbReference type="ARBA" id="ARBA00022692"/>
    </source>
</evidence>
<comment type="subcellular location">
    <subcellularLocation>
        <location evidence="2">Membrane</location>
        <topology evidence="2">Multi-pass membrane protein</topology>
    </subcellularLocation>
</comment>
<feature type="domain" description="FAD-binding FR-type" evidence="14">
    <location>
        <begin position="209"/>
        <end position="311"/>
    </location>
</feature>
<keyword evidence="4 13" id="KW-0812">Transmembrane</keyword>
<feature type="transmembrane region" description="Helical" evidence="13">
    <location>
        <begin position="130"/>
        <end position="149"/>
    </location>
</feature>
<accession>A0ABT7XZK6</accession>
<evidence type="ECO:0000256" key="7">
    <source>
        <dbReference type="ARBA" id="ARBA00022827"/>
    </source>
</evidence>
<evidence type="ECO:0000256" key="6">
    <source>
        <dbReference type="ARBA" id="ARBA00022723"/>
    </source>
</evidence>
<sequence length="443" mass="50236">MLKITILLTLLWLPSVLLDTDNLGHFFSWRHQFVMYTGFLSLGYMSIGVLLAARFKPVESWVQGLDKGYQLHKSLGIAALASLTFHWLAVHVPKWLVGAGLLARPQRGGQHRQVIDGIPWRGIAEQIGELTFYVFIIFAVFSLVQTIGYRQFKLTHKIGGVLMVAGVFHSVILLDWSVGTIPMNLVTGVLSVIAVYCSYLSLAGKIGQTRKSRGQVTSKVVYSNKQGIDEVVRFSIRLQQSLNYKEGQFAYLDFKDGEPPHPFSILSYDSKSNTMGFGIKALGDYTTKLINNVHRGQEVIVEGGYGHFQIESTYEQFWVGAGIGIVPFVSRLYCLQQIRKLSHNKNEPPKRVHLFYCVNNKKDAYFEAEILSILQRLDFVELQILYADEGDLLSAETLLKYQDARSMHVSFCGPETFREQLKYDLMQAGMPESHMHFESFKMR</sequence>
<evidence type="ECO:0000313" key="16">
    <source>
        <dbReference type="Proteomes" id="UP001169719"/>
    </source>
</evidence>
<evidence type="ECO:0000256" key="2">
    <source>
        <dbReference type="ARBA" id="ARBA00004141"/>
    </source>
</evidence>
<dbReference type="Gene3D" id="2.40.30.10">
    <property type="entry name" value="Translation factors"/>
    <property type="match status" value="1"/>
</dbReference>
<feature type="transmembrane region" description="Helical" evidence="13">
    <location>
        <begin position="34"/>
        <end position="53"/>
    </location>
</feature>
<protein>
    <submittedName>
        <fullName evidence="15">Ferric reductase-like transmembrane domain-containing protein</fullName>
    </submittedName>
</protein>
<dbReference type="EMBL" id="JAUEOZ010000001">
    <property type="protein sequence ID" value="MDN2481201.1"/>
    <property type="molecule type" value="Genomic_DNA"/>
</dbReference>
<dbReference type="InterPro" id="IPR017927">
    <property type="entry name" value="FAD-bd_FR_type"/>
</dbReference>
<dbReference type="Pfam" id="PF01794">
    <property type="entry name" value="Ferric_reduct"/>
    <property type="match status" value="1"/>
</dbReference>
<feature type="transmembrane region" description="Helical" evidence="13">
    <location>
        <begin position="74"/>
        <end position="92"/>
    </location>
</feature>
<gene>
    <name evidence="15" type="ORF">QWJ08_07315</name>
</gene>
<keyword evidence="11" id="KW-0411">Iron-sulfur</keyword>
<dbReference type="SUPFAM" id="SSF63380">
    <property type="entry name" value="Riboflavin synthase domain-like"/>
    <property type="match status" value="1"/>
</dbReference>
<name>A0ABT7XZK6_9VIBR</name>
<evidence type="ECO:0000259" key="14">
    <source>
        <dbReference type="PROSITE" id="PS51384"/>
    </source>
</evidence>
<keyword evidence="5" id="KW-0001">2Fe-2S</keyword>
<evidence type="ECO:0000256" key="11">
    <source>
        <dbReference type="ARBA" id="ARBA00023014"/>
    </source>
</evidence>
<dbReference type="Proteomes" id="UP001169719">
    <property type="component" value="Unassembled WGS sequence"/>
</dbReference>
<dbReference type="InterPro" id="IPR050415">
    <property type="entry name" value="MRET"/>
</dbReference>
<comment type="caution">
    <text evidence="15">The sequence shown here is derived from an EMBL/GenBank/DDBJ whole genome shotgun (WGS) entry which is preliminary data.</text>
</comment>
<keyword evidence="16" id="KW-1185">Reference proteome</keyword>
<reference evidence="15" key="1">
    <citation type="submission" date="2024-05" db="EMBL/GenBank/DDBJ databases">
        <title>Genome Sequences of Four Agar- Degrading Marine Bacteria.</title>
        <authorList>
            <person name="Phillips E.K."/>
            <person name="Shaffer J.C."/>
            <person name="Henson M.W."/>
            <person name="Temperton B."/>
            <person name="Thrash C.J."/>
            <person name="Martin M.O."/>
        </authorList>
    </citation>
    <scope>NUCLEOTIDE SEQUENCE</scope>
    <source>
        <strain evidence="15">EKP203</strain>
    </source>
</reference>
<keyword evidence="8 13" id="KW-1133">Transmembrane helix</keyword>
<dbReference type="Gene3D" id="3.40.50.80">
    <property type="entry name" value="Nucleotide-binding domain of ferredoxin-NADP reductase (FNR) module"/>
    <property type="match status" value="1"/>
</dbReference>
<dbReference type="CDD" id="cd06198">
    <property type="entry name" value="FNR_like_3"/>
    <property type="match status" value="1"/>
</dbReference>
<evidence type="ECO:0000256" key="3">
    <source>
        <dbReference type="ARBA" id="ARBA00022630"/>
    </source>
</evidence>
<evidence type="ECO:0000256" key="10">
    <source>
        <dbReference type="ARBA" id="ARBA00023004"/>
    </source>
</evidence>
<evidence type="ECO:0000313" key="15">
    <source>
        <dbReference type="EMBL" id="MDN2481201.1"/>
    </source>
</evidence>
<organism evidence="15 16">
    <name type="scientific">Vibrio agarivorans</name>
    <dbReference type="NCBI Taxonomy" id="153622"/>
    <lineage>
        <taxon>Bacteria</taxon>
        <taxon>Pseudomonadati</taxon>
        <taxon>Pseudomonadota</taxon>
        <taxon>Gammaproteobacteria</taxon>
        <taxon>Vibrionales</taxon>
        <taxon>Vibrionaceae</taxon>
        <taxon>Vibrio</taxon>
    </lineage>
</organism>
<dbReference type="PANTHER" id="PTHR47354:SF8">
    <property type="entry name" value="1,2-PHENYLACETYL-COA EPOXIDASE, SUBUNIT E"/>
    <property type="match status" value="1"/>
</dbReference>
<feature type="transmembrane region" description="Helical" evidence="13">
    <location>
        <begin position="185"/>
        <end position="203"/>
    </location>
</feature>
<keyword evidence="10" id="KW-0408">Iron</keyword>
<evidence type="ECO:0000256" key="8">
    <source>
        <dbReference type="ARBA" id="ARBA00022989"/>
    </source>
</evidence>
<dbReference type="InterPro" id="IPR039261">
    <property type="entry name" value="FNR_nucleotide-bd"/>
</dbReference>
<comment type="cofactor">
    <cofactor evidence="1">
        <name>FAD</name>
        <dbReference type="ChEBI" id="CHEBI:57692"/>
    </cofactor>
</comment>
<keyword evidence="9" id="KW-0560">Oxidoreductase</keyword>
<evidence type="ECO:0000256" key="9">
    <source>
        <dbReference type="ARBA" id="ARBA00023002"/>
    </source>
</evidence>
<keyword evidence="12 13" id="KW-0472">Membrane</keyword>
<dbReference type="InterPro" id="IPR013112">
    <property type="entry name" value="FAD-bd_8"/>
</dbReference>
<evidence type="ECO:0000256" key="13">
    <source>
        <dbReference type="SAM" id="Phobius"/>
    </source>
</evidence>
<dbReference type="Pfam" id="PF08022">
    <property type="entry name" value="FAD_binding_8"/>
    <property type="match status" value="1"/>
</dbReference>
<keyword evidence="6" id="KW-0479">Metal-binding</keyword>
<dbReference type="PROSITE" id="PS51384">
    <property type="entry name" value="FAD_FR"/>
    <property type="match status" value="1"/>
</dbReference>
<evidence type="ECO:0000256" key="12">
    <source>
        <dbReference type="ARBA" id="ARBA00023136"/>
    </source>
</evidence>
<keyword evidence="3" id="KW-0285">Flavoprotein</keyword>
<evidence type="ECO:0000256" key="5">
    <source>
        <dbReference type="ARBA" id="ARBA00022714"/>
    </source>
</evidence>
<feature type="transmembrane region" description="Helical" evidence="13">
    <location>
        <begin position="161"/>
        <end position="179"/>
    </location>
</feature>
<evidence type="ECO:0000256" key="1">
    <source>
        <dbReference type="ARBA" id="ARBA00001974"/>
    </source>
</evidence>
<dbReference type="InterPro" id="IPR013130">
    <property type="entry name" value="Fe3_Rdtase_TM_dom"/>
</dbReference>